<dbReference type="Proteomes" id="UP000182719">
    <property type="component" value="Unassembled WGS sequence"/>
</dbReference>
<evidence type="ECO:0000256" key="4">
    <source>
        <dbReference type="ARBA" id="ARBA00022475"/>
    </source>
</evidence>
<feature type="transmembrane region" description="Helical" evidence="10">
    <location>
        <begin position="87"/>
        <end position="108"/>
    </location>
</feature>
<feature type="transmembrane region" description="Helical" evidence="10">
    <location>
        <begin position="12"/>
        <end position="31"/>
    </location>
</feature>
<evidence type="ECO:0000313" key="11">
    <source>
        <dbReference type="EMBL" id="SEL64137.1"/>
    </source>
</evidence>
<evidence type="ECO:0000256" key="1">
    <source>
        <dbReference type="ARBA" id="ARBA00004651"/>
    </source>
</evidence>
<proteinExistence type="predicted"/>
<dbReference type="NCBIfam" id="TIGR00797">
    <property type="entry name" value="matE"/>
    <property type="match status" value="1"/>
</dbReference>
<gene>
    <name evidence="11" type="ORF">SAMN05444354_107200</name>
</gene>
<reference evidence="12" key="1">
    <citation type="submission" date="2016-10" db="EMBL/GenBank/DDBJ databases">
        <authorList>
            <person name="Varghese N."/>
            <person name="Submissions S."/>
        </authorList>
    </citation>
    <scope>NUCLEOTIDE SEQUENCE [LARGE SCALE GENOMIC DNA]</scope>
    <source>
        <strain evidence="12">DSM 17044</strain>
    </source>
</reference>
<keyword evidence="4" id="KW-1003">Cell membrane</keyword>
<keyword evidence="12" id="KW-1185">Reference proteome</keyword>
<sequence>MSHLMQEPKRILQLGLPLIAAQFAHVAIVLTDTLLMGTLGTQGLAAGGLGAATFSTLHIVCVGVLTAISNIVAHAHGAQKDQDITQAVHGGFCMALLLACGCWLLLWNCKPILLGLGQSESTIDLARPYLRAIMWGIAPSLCYTVLRGFTVGLSRPVLIMTITLVAVVLNATLGYALMHGLMGLPALGLQGLGLSSTLVFCFMFASLALSTLRQPDLAAYRPFSGGLKFNSSMLIRILRQGMPIGIVYGIESSLFTVSAYFMGMLGTVPLAAHHIVTQCAYVTFMVPMGLSQATSMLISHSAGTRDIPLARRLGRTGLALGSLWTLMMTLVFFLMPERIVSFFIDPGQPDHAAVATLATQLLAIAGVFQLFDGSQEIAVGALRALEESRRALGITLISYCLLGIPLAYILGIFLDYGGVGIWWGLAAGLVSAAGLLVWCFERAISRLLSQFQSSSPSGQCTWGS</sequence>
<keyword evidence="8 10" id="KW-0472">Membrane</keyword>
<dbReference type="InterPro" id="IPR050222">
    <property type="entry name" value="MATE_MdtK"/>
</dbReference>
<feature type="transmembrane region" description="Helical" evidence="10">
    <location>
        <begin position="128"/>
        <end position="146"/>
    </location>
</feature>
<name>A0A1H7RXL6_STIAU</name>
<dbReference type="RefSeq" id="WP_083423228.1">
    <property type="nucleotide sequence ID" value="NZ_FOAP01000007.1"/>
</dbReference>
<dbReference type="Pfam" id="PF01554">
    <property type="entry name" value="MatE"/>
    <property type="match status" value="2"/>
</dbReference>
<dbReference type="EMBL" id="FOAP01000007">
    <property type="protein sequence ID" value="SEL64137.1"/>
    <property type="molecule type" value="Genomic_DNA"/>
</dbReference>
<feature type="transmembrane region" description="Helical" evidence="10">
    <location>
        <begin position="242"/>
        <end position="263"/>
    </location>
</feature>
<feature type="transmembrane region" description="Helical" evidence="10">
    <location>
        <begin position="275"/>
        <end position="298"/>
    </location>
</feature>
<evidence type="ECO:0000256" key="7">
    <source>
        <dbReference type="ARBA" id="ARBA00023065"/>
    </source>
</evidence>
<feature type="transmembrane region" description="Helical" evidence="10">
    <location>
        <begin position="391"/>
        <end position="414"/>
    </location>
</feature>
<dbReference type="PANTHER" id="PTHR43298">
    <property type="entry name" value="MULTIDRUG RESISTANCE PROTEIN NORM-RELATED"/>
    <property type="match status" value="1"/>
</dbReference>
<dbReference type="GO" id="GO:0015297">
    <property type="term" value="F:antiporter activity"/>
    <property type="evidence" value="ECO:0007669"/>
    <property type="project" value="UniProtKB-KW"/>
</dbReference>
<dbReference type="PIRSF" id="PIRSF006603">
    <property type="entry name" value="DinF"/>
    <property type="match status" value="1"/>
</dbReference>
<dbReference type="InterPro" id="IPR002528">
    <property type="entry name" value="MATE_fam"/>
</dbReference>
<evidence type="ECO:0000313" key="12">
    <source>
        <dbReference type="Proteomes" id="UP000182719"/>
    </source>
</evidence>
<evidence type="ECO:0000256" key="2">
    <source>
        <dbReference type="ARBA" id="ARBA00022448"/>
    </source>
</evidence>
<keyword evidence="3" id="KW-0050">Antiport</keyword>
<protein>
    <recommendedName>
        <fullName evidence="9">Multidrug-efflux transporter</fullName>
    </recommendedName>
</protein>
<dbReference type="OrthoDB" id="9780160at2"/>
<accession>A0A1H7RXL6</accession>
<evidence type="ECO:0000256" key="5">
    <source>
        <dbReference type="ARBA" id="ARBA00022692"/>
    </source>
</evidence>
<feature type="transmembrane region" description="Helical" evidence="10">
    <location>
        <begin position="158"/>
        <end position="177"/>
    </location>
</feature>
<feature type="transmembrane region" description="Helical" evidence="10">
    <location>
        <begin position="318"/>
        <end position="336"/>
    </location>
</feature>
<keyword evidence="2" id="KW-0813">Transport</keyword>
<comment type="subcellular location">
    <subcellularLocation>
        <location evidence="1">Cell membrane</location>
        <topology evidence="1">Multi-pass membrane protein</topology>
    </subcellularLocation>
</comment>
<keyword evidence="5 10" id="KW-0812">Transmembrane</keyword>
<dbReference type="PANTHER" id="PTHR43298:SF2">
    <property type="entry name" value="FMN_FAD EXPORTER YEEO-RELATED"/>
    <property type="match status" value="1"/>
</dbReference>
<keyword evidence="7" id="KW-0406">Ion transport</keyword>
<dbReference type="GO" id="GO:0042910">
    <property type="term" value="F:xenobiotic transmembrane transporter activity"/>
    <property type="evidence" value="ECO:0007669"/>
    <property type="project" value="InterPro"/>
</dbReference>
<keyword evidence="6 10" id="KW-1133">Transmembrane helix</keyword>
<evidence type="ECO:0000256" key="8">
    <source>
        <dbReference type="ARBA" id="ARBA00023136"/>
    </source>
</evidence>
<dbReference type="InterPro" id="IPR048279">
    <property type="entry name" value="MdtK-like"/>
</dbReference>
<organism evidence="11 12">
    <name type="scientific">Stigmatella aurantiaca</name>
    <dbReference type="NCBI Taxonomy" id="41"/>
    <lineage>
        <taxon>Bacteria</taxon>
        <taxon>Pseudomonadati</taxon>
        <taxon>Myxococcota</taxon>
        <taxon>Myxococcia</taxon>
        <taxon>Myxococcales</taxon>
        <taxon>Cystobacterineae</taxon>
        <taxon>Archangiaceae</taxon>
        <taxon>Stigmatella</taxon>
    </lineage>
</organism>
<evidence type="ECO:0000256" key="9">
    <source>
        <dbReference type="ARBA" id="ARBA00031636"/>
    </source>
</evidence>
<feature type="transmembrane region" description="Helical" evidence="10">
    <location>
        <begin position="351"/>
        <end position="371"/>
    </location>
</feature>
<dbReference type="GO" id="GO:0006811">
    <property type="term" value="P:monoatomic ion transport"/>
    <property type="evidence" value="ECO:0007669"/>
    <property type="project" value="UniProtKB-KW"/>
</dbReference>
<feature type="transmembrane region" description="Helical" evidence="10">
    <location>
        <begin position="189"/>
        <end position="212"/>
    </location>
</feature>
<evidence type="ECO:0000256" key="3">
    <source>
        <dbReference type="ARBA" id="ARBA00022449"/>
    </source>
</evidence>
<dbReference type="GO" id="GO:0005886">
    <property type="term" value="C:plasma membrane"/>
    <property type="evidence" value="ECO:0007669"/>
    <property type="project" value="UniProtKB-SubCell"/>
</dbReference>
<feature type="transmembrane region" description="Helical" evidence="10">
    <location>
        <begin position="51"/>
        <end position="75"/>
    </location>
</feature>
<evidence type="ECO:0000256" key="6">
    <source>
        <dbReference type="ARBA" id="ARBA00022989"/>
    </source>
</evidence>
<dbReference type="CDD" id="cd13131">
    <property type="entry name" value="MATE_NorM_like"/>
    <property type="match status" value="1"/>
</dbReference>
<dbReference type="AlphaFoldDB" id="A0A1H7RXL6"/>
<feature type="transmembrane region" description="Helical" evidence="10">
    <location>
        <begin position="420"/>
        <end position="440"/>
    </location>
</feature>
<evidence type="ECO:0000256" key="10">
    <source>
        <dbReference type="SAM" id="Phobius"/>
    </source>
</evidence>